<reference evidence="5" key="1">
    <citation type="submission" date="2020-12" db="EMBL/GenBank/DDBJ databases">
        <title>Draft genome sequence of Enterobacter spp., Lelliottia spp. and Serratia spp. isolated from drinking water reservoirs and lakes.</title>
        <authorList>
            <person name="Reitter C."/>
            <person name="Neuhaus K."/>
            <person name="Huegler M."/>
        </authorList>
    </citation>
    <scope>NUCLEOTIDE SEQUENCE</scope>
    <source>
        <strain evidence="5">TZW15</strain>
    </source>
</reference>
<keyword evidence="2" id="KW-0472">Membrane</keyword>
<evidence type="ECO:0000313" key="5">
    <source>
        <dbReference type="EMBL" id="MBL5936843.1"/>
    </source>
</evidence>
<accession>A0AAP2AHA7</accession>
<sequence length="440" mass="49414">MKYRLPDKIKTGGSPCALPDYASLRDELGKLTHPARPDVNWRRVQTLCLRLFEHNGVELQSVCWYTLARMHTAGLAGMNDGLFITGTLVRYQWSVMWPACVHARTEILAGLSQRLQNVLRILTIKDRYDLHALYQSEKYLAELGDCLARHELRQACRLDALQQEVRSAITCLENMSDGGGDEPRTELPLHAVASTESDDEPARFAWSAEPEREPTLSAGIFGPRRRRMRLQDFALGAVSALILGGLLSWGIHALNRPMSEERQLEATLTPLPQPLSPEQLNRLWYDSSLTETEGGRLVDATRQQLVWLQSLPPDWAQQYGQALIRQARTLWPDNPDILSLQANWQKQLEAGALPLSELNGWHQGMARLQVLTARLGALDEKGVQYLTVSELKAEVYAITRALESAVPAGERLRRLAEGNDGKTTSLLKNEERPAPVNPHF</sequence>
<gene>
    <name evidence="5" type="ORF">I7V27_20630</name>
</gene>
<evidence type="ECO:0000259" key="3">
    <source>
        <dbReference type="Pfam" id="PF06812"/>
    </source>
</evidence>
<organism evidence="5 6">
    <name type="scientific">Lelliottia amnigena</name>
    <name type="common">Enterobacter amnigenus</name>
    <dbReference type="NCBI Taxonomy" id="61646"/>
    <lineage>
        <taxon>Bacteria</taxon>
        <taxon>Pseudomonadati</taxon>
        <taxon>Pseudomonadota</taxon>
        <taxon>Gammaproteobacteria</taxon>
        <taxon>Enterobacterales</taxon>
        <taxon>Enterobacteriaceae</taxon>
        <taxon>Lelliottia</taxon>
    </lineage>
</organism>
<dbReference type="InterPro" id="IPR021069">
    <property type="entry name" value="ImpA_C"/>
</dbReference>
<evidence type="ECO:0000259" key="4">
    <source>
        <dbReference type="Pfam" id="PF12486"/>
    </source>
</evidence>
<feature type="transmembrane region" description="Helical" evidence="2">
    <location>
        <begin position="233"/>
        <end position="254"/>
    </location>
</feature>
<dbReference type="Pfam" id="PF06812">
    <property type="entry name" value="ImpA_N"/>
    <property type="match status" value="1"/>
</dbReference>
<evidence type="ECO:0000256" key="1">
    <source>
        <dbReference type="SAM" id="MobiDB-lite"/>
    </source>
</evidence>
<dbReference type="Pfam" id="PF12486">
    <property type="entry name" value="VasL"/>
    <property type="match status" value="1"/>
</dbReference>
<proteinExistence type="predicted"/>
<feature type="region of interest" description="Disordered" evidence="1">
    <location>
        <begin position="415"/>
        <end position="440"/>
    </location>
</feature>
<feature type="domain" description="ImpA C-terminal" evidence="4">
    <location>
        <begin position="301"/>
        <end position="421"/>
    </location>
</feature>
<protein>
    <submittedName>
        <fullName evidence="5">Type VI secretion system ImpA family N-terminal domain-containing protein</fullName>
    </submittedName>
</protein>
<keyword evidence="2" id="KW-1133">Transmembrane helix</keyword>
<name>A0AAP2AHA7_LELAM</name>
<dbReference type="RefSeq" id="WP_202666422.1">
    <property type="nucleotide sequence ID" value="NZ_JAENMR010000017.1"/>
</dbReference>
<dbReference type="EMBL" id="JAENMS010000016">
    <property type="protein sequence ID" value="MBL5936843.1"/>
    <property type="molecule type" value="Genomic_DNA"/>
</dbReference>
<dbReference type="Proteomes" id="UP000653275">
    <property type="component" value="Unassembled WGS sequence"/>
</dbReference>
<dbReference type="PANTHER" id="PTHR37024:SF5">
    <property type="entry name" value="IMPA N-TERMINAL DOMAIN-CONTAINING PROTEIN"/>
    <property type="match status" value="1"/>
</dbReference>
<feature type="domain" description="ImpA N-terminal" evidence="3">
    <location>
        <begin position="10"/>
        <end position="111"/>
    </location>
</feature>
<evidence type="ECO:0000313" key="6">
    <source>
        <dbReference type="Proteomes" id="UP000653275"/>
    </source>
</evidence>
<dbReference type="PANTHER" id="PTHR37024">
    <property type="entry name" value="TYPE VI SECRETION SYSTEM DUF2094 AND IMPA-RELATED DOMAIN PROTEIN"/>
    <property type="match status" value="1"/>
</dbReference>
<evidence type="ECO:0000256" key="2">
    <source>
        <dbReference type="SAM" id="Phobius"/>
    </source>
</evidence>
<dbReference type="AlphaFoldDB" id="A0AAP2AHA7"/>
<dbReference type="InterPro" id="IPR010657">
    <property type="entry name" value="ImpA_N"/>
</dbReference>
<comment type="caution">
    <text evidence="5">The sequence shown here is derived from an EMBL/GenBank/DDBJ whole genome shotgun (WGS) entry which is preliminary data.</text>
</comment>
<keyword evidence="2" id="KW-0812">Transmembrane</keyword>